<accession>A0A812JJX2</accession>
<proteinExistence type="predicted"/>
<dbReference type="AlphaFoldDB" id="A0A812JJX2"/>
<keyword evidence="3" id="KW-1185">Reference proteome</keyword>
<gene>
    <name evidence="2" type="ORF">SNAT2548_LOCUS6893</name>
</gene>
<dbReference type="EMBL" id="CAJNDS010000469">
    <property type="protein sequence ID" value="CAE7209220.1"/>
    <property type="molecule type" value="Genomic_DNA"/>
</dbReference>
<comment type="caution">
    <text evidence="2">The sequence shown here is derived from an EMBL/GenBank/DDBJ whole genome shotgun (WGS) entry which is preliminary data.</text>
</comment>
<feature type="signal peptide" evidence="1">
    <location>
        <begin position="1"/>
        <end position="18"/>
    </location>
</feature>
<protein>
    <submittedName>
        <fullName evidence="2">Uncharacterized protein</fullName>
    </submittedName>
</protein>
<name>A0A812JJX2_9DINO</name>
<evidence type="ECO:0000256" key="1">
    <source>
        <dbReference type="SAM" id="SignalP"/>
    </source>
</evidence>
<keyword evidence="1" id="KW-0732">Signal</keyword>
<reference evidence="2" key="1">
    <citation type="submission" date="2021-02" db="EMBL/GenBank/DDBJ databases">
        <authorList>
            <person name="Dougan E. K."/>
            <person name="Rhodes N."/>
            <person name="Thang M."/>
            <person name="Chan C."/>
        </authorList>
    </citation>
    <scope>NUCLEOTIDE SEQUENCE</scope>
</reference>
<dbReference type="Proteomes" id="UP000604046">
    <property type="component" value="Unassembled WGS sequence"/>
</dbReference>
<organism evidence="2 3">
    <name type="scientific">Symbiodinium natans</name>
    <dbReference type="NCBI Taxonomy" id="878477"/>
    <lineage>
        <taxon>Eukaryota</taxon>
        <taxon>Sar</taxon>
        <taxon>Alveolata</taxon>
        <taxon>Dinophyceae</taxon>
        <taxon>Suessiales</taxon>
        <taxon>Symbiodiniaceae</taxon>
        <taxon>Symbiodinium</taxon>
    </lineage>
</organism>
<feature type="chain" id="PRO_5032995089" evidence="1">
    <location>
        <begin position="19"/>
        <end position="209"/>
    </location>
</feature>
<evidence type="ECO:0000313" key="3">
    <source>
        <dbReference type="Proteomes" id="UP000604046"/>
    </source>
</evidence>
<evidence type="ECO:0000313" key="2">
    <source>
        <dbReference type="EMBL" id="CAE7209220.1"/>
    </source>
</evidence>
<sequence length="209" mass="21965">MFGAKAVILLAMAVSAKADTWVRLTQYSDPTCTKIVGYGDLFLVDTCSQNLMATVQGTEVTVTSYSYNTDSNCETATGSSWTGTADTCSSTGTRYQKATIFTAPSATAHYFAESNCSQLLESSPIPLNTCITAGLSAKYECDGDMIKQKGYRTTDCAGTESHVTSFTMNVCEGWVNYSSTACASAESSSADAADGIATFVGLGLFASLL</sequence>